<dbReference type="InterPro" id="IPR017451">
    <property type="entry name" value="F-box-assoc_interact_dom"/>
</dbReference>
<dbReference type="PANTHER" id="PTHR31790">
    <property type="entry name" value="OS02G0783600 PROTEIN"/>
    <property type="match status" value="1"/>
</dbReference>
<organism evidence="2 3">
    <name type="scientific">Rubroshorea leprosula</name>
    <dbReference type="NCBI Taxonomy" id="152421"/>
    <lineage>
        <taxon>Eukaryota</taxon>
        <taxon>Viridiplantae</taxon>
        <taxon>Streptophyta</taxon>
        <taxon>Embryophyta</taxon>
        <taxon>Tracheophyta</taxon>
        <taxon>Spermatophyta</taxon>
        <taxon>Magnoliopsida</taxon>
        <taxon>eudicotyledons</taxon>
        <taxon>Gunneridae</taxon>
        <taxon>Pentapetalae</taxon>
        <taxon>rosids</taxon>
        <taxon>malvids</taxon>
        <taxon>Malvales</taxon>
        <taxon>Dipterocarpaceae</taxon>
        <taxon>Rubroshorea</taxon>
    </lineage>
</organism>
<dbReference type="InterPro" id="IPR011043">
    <property type="entry name" value="Gal_Oxase/kelch_b-propeller"/>
</dbReference>
<evidence type="ECO:0000259" key="1">
    <source>
        <dbReference type="Pfam" id="PF07734"/>
    </source>
</evidence>
<accession>A0AAV5KPZ0</accession>
<keyword evidence="3" id="KW-1185">Reference proteome</keyword>
<dbReference type="Proteomes" id="UP001054252">
    <property type="component" value="Unassembled WGS sequence"/>
</dbReference>
<dbReference type="Pfam" id="PF07734">
    <property type="entry name" value="FBA_1"/>
    <property type="match status" value="1"/>
</dbReference>
<dbReference type="InterPro" id="IPR006527">
    <property type="entry name" value="F-box-assoc_dom_typ1"/>
</dbReference>
<evidence type="ECO:0000313" key="3">
    <source>
        <dbReference type="Proteomes" id="UP001054252"/>
    </source>
</evidence>
<protein>
    <recommendedName>
        <fullName evidence="1">F-box associated beta-propeller type 1 domain-containing protein</fullName>
    </recommendedName>
</protein>
<dbReference type="AlphaFoldDB" id="A0AAV5KPZ0"/>
<name>A0AAV5KPZ0_9ROSI</name>
<reference evidence="2 3" key="1">
    <citation type="journal article" date="2021" name="Commun. Biol.">
        <title>The genome of Shorea leprosula (Dipterocarpaceae) highlights the ecological relevance of drought in aseasonal tropical rainforests.</title>
        <authorList>
            <person name="Ng K.K.S."/>
            <person name="Kobayashi M.J."/>
            <person name="Fawcett J.A."/>
            <person name="Hatakeyama M."/>
            <person name="Paape T."/>
            <person name="Ng C.H."/>
            <person name="Ang C.C."/>
            <person name="Tnah L.H."/>
            <person name="Lee C.T."/>
            <person name="Nishiyama T."/>
            <person name="Sese J."/>
            <person name="O'Brien M.J."/>
            <person name="Copetti D."/>
            <person name="Mohd Noor M.I."/>
            <person name="Ong R.C."/>
            <person name="Putra M."/>
            <person name="Sireger I.Z."/>
            <person name="Indrioko S."/>
            <person name="Kosugi Y."/>
            <person name="Izuno A."/>
            <person name="Isagi Y."/>
            <person name="Lee S.L."/>
            <person name="Shimizu K.K."/>
        </authorList>
    </citation>
    <scope>NUCLEOTIDE SEQUENCE [LARGE SCALE GENOMIC DNA]</scope>
    <source>
        <strain evidence="2">214</strain>
    </source>
</reference>
<dbReference type="EMBL" id="BPVZ01000073">
    <property type="protein sequence ID" value="GKV26687.1"/>
    <property type="molecule type" value="Genomic_DNA"/>
</dbReference>
<sequence>MDHLKGLTIPLLSICLCANQNLFSKETDQSSIIVWKPLTKEQRRFSIPQCRQQNFERLGFSYDSVSDDYKLVVATSALSGRKLDKVQCLGLETGLWKTTQCDTQYLFDLSGATTESKHVNGRIYWLIDRKGQEECGIASFDLATDRMGEEESLSWTLSNDFKMYAALELSRDSLCLVVSLDGVTYDVWMMEENLVTNSKFWTKLFRVHGTDGNFNTPLDDETNWDVTSPICFTSNGKVLIFSHERDEYAIYDPNDHSVNKVAEFGNHSVRSWPVSLYVESLVSLGR</sequence>
<comment type="caution">
    <text evidence="2">The sequence shown here is derived from an EMBL/GenBank/DDBJ whole genome shotgun (WGS) entry which is preliminary data.</text>
</comment>
<dbReference type="PANTHER" id="PTHR31790:SF526">
    <property type="entry name" value="OS12G0618150 PROTEIN"/>
    <property type="match status" value="1"/>
</dbReference>
<gene>
    <name evidence="2" type="ORF">SLEP1_g35944</name>
</gene>
<evidence type="ECO:0000313" key="2">
    <source>
        <dbReference type="EMBL" id="GKV26687.1"/>
    </source>
</evidence>
<dbReference type="SUPFAM" id="SSF50965">
    <property type="entry name" value="Galactose oxidase, central domain"/>
    <property type="match status" value="1"/>
</dbReference>
<proteinExistence type="predicted"/>
<dbReference type="NCBIfam" id="TIGR01640">
    <property type="entry name" value="F_box_assoc_1"/>
    <property type="match status" value="1"/>
</dbReference>
<dbReference type="InterPro" id="IPR052361">
    <property type="entry name" value="F-box_domain"/>
</dbReference>
<feature type="domain" description="F-box associated beta-propeller type 1" evidence="1">
    <location>
        <begin position="27"/>
        <end position="283"/>
    </location>
</feature>